<gene>
    <name evidence="12" type="ORF">A2945_02235</name>
</gene>
<dbReference type="CDD" id="cd20070">
    <property type="entry name" value="5TM_YidC_Alb3"/>
    <property type="match status" value="1"/>
</dbReference>
<accession>A0A1G2CEG6</accession>
<keyword evidence="7 10" id="KW-0472">Membrane</keyword>
<evidence type="ECO:0000256" key="4">
    <source>
        <dbReference type="ARBA" id="ARBA00022692"/>
    </source>
</evidence>
<feature type="domain" description="Membrane insertase YidC/Oxa/ALB C-terminal" evidence="11">
    <location>
        <begin position="29"/>
        <end position="228"/>
    </location>
</feature>
<evidence type="ECO:0000256" key="9">
    <source>
        <dbReference type="RuleBase" id="RU003945"/>
    </source>
</evidence>
<sequence length="243" mass="27540">MIYLYDQILYYPLLNALVFLYNIVPFHDFGIAIILLTILIRIILYPLFHKSARHQAISQRLQPEVKKLQELHKHDKKKQTEAIMELHKEHGINPFSGFLLLLVQLPVLIALYQILSASMKPEFLSGLYSFVQAPSEINPTFLGLINLSKGSILIVGLAALAQYFQGKLALPAPHEGHVPSQAEKVSRQMVFVGPFITLIIFYNLPAAVSLYWFVSSLFSVFQQLRVNKQLEHGTVRANSSKNS</sequence>
<evidence type="ECO:0000256" key="10">
    <source>
        <dbReference type="SAM" id="Phobius"/>
    </source>
</evidence>
<dbReference type="PANTHER" id="PTHR12428:SF65">
    <property type="entry name" value="CYTOCHROME C OXIDASE ASSEMBLY PROTEIN COX18, MITOCHONDRIAL"/>
    <property type="match status" value="1"/>
</dbReference>
<dbReference type="Proteomes" id="UP000178880">
    <property type="component" value="Unassembled WGS sequence"/>
</dbReference>
<keyword evidence="6 10" id="KW-1133">Transmembrane helix</keyword>
<dbReference type="STRING" id="1798650.A2945_02235"/>
<evidence type="ECO:0000256" key="3">
    <source>
        <dbReference type="ARBA" id="ARBA00022475"/>
    </source>
</evidence>
<evidence type="ECO:0000256" key="7">
    <source>
        <dbReference type="ARBA" id="ARBA00023136"/>
    </source>
</evidence>
<dbReference type="EMBL" id="MHLA01000013">
    <property type="protein sequence ID" value="OGY99792.1"/>
    <property type="molecule type" value="Genomic_DNA"/>
</dbReference>
<name>A0A1G2CEG6_9BACT</name>
<dbReference type="GO" id="GO:0032977">
    <property type="term" value="F:membrane insertase activity"/>
    <property type="evidence" value="ECO:0007669"/>
    <property type="project" value="InterPro"/>
</dbReference>
<organism evidence="12 13">
    <name type="scientific">Candidatus Liptonbacteria bacterium RIFCSPLOWO2_01_FULL_52_25</name>
    <dbReference type="NCBI Taxonomy" id="1798650"/>
    <lineage>
        <taxon>Bacteria</taxon>
        <taxon>Candidatus Liptoniibacteriota</taxon>
    </lineage>
</organism>
<dbReference type="AlphaFoldDB" id="A0A1G2CEG6"/>
<evidence type="ECO:0000313" key="13">
    <source>
        <dbReference type="Proteomes" id="UP000178880"/>
    </source>
</evidence>
<keyword evidence="4 9" id="KW-0812">Transmembrane</keyword>
<comment type="similarity">
    <text evidence="9">Belongs to the OXA1/ALB3/YidC family.</text>
</comment>
<proteinExistence type="inferred from homology"/>
<keyword evidence="8" id="KW-0143">Chaperone</keyword>
<feature type="transmembrane region" description="Helical" evidence="10">
    <location>
        <begin position="30"/>
        <end position="48"/>
    </location>
</feature>
<feature type="transmembrane region" description="Helical" evidence="10">
    <location>
        <begin position="7"/>
        <end position="24"/>
    </location>
</feature>
<evidence type="ECO:0000259" key="11">
    <source>
        <dbReference type="Pfam" id="PF02096"/>
    </source>
</evidence>
<dbReference type="GO" id="GO:0051205">
    <property type="term" value="P:protein insertion into membrane"/>
    <property type="evidence" value="ECO:0007669"/>
    <property type="project" value="TreeGrafter"/>
</dbReference>
<dbReference type="PANTHER" id="PTHR12428">
    <property type="entry name" value="OXA1"/>
    <property type="match status" value="1"/>
</dbReference>
<dbReference type="NCBIfam" id="TIGR03592">
    <property type="entry name" value="yidC_oxa1_cterm"/>
    <property type="match status" value="1"/>
</dbReference>
<comment type="caution">
    <text evidence="12">The sequence shown here is derived from an EMBL/GenBank/DDBJ whole genome shotgun (WGS) entry which is preliminary data.</text>
</comment>
<dbReference type="Pfam" id="PF02096">
    <property type="entry name" value="60KD_IMP"/>
    <property type="match status" value="1"/>
</dbReference>
<evidence type="ECO:0000313" key="12">
    <source>
        <dbReference type="EMBL" id="OGY99792.1"/>
    </source>
</evidence>
<evidence type="ECO:0000256" key="1">
    <source>
        <dbReference type="ARBA" id="ARBA00004651"/>
    </source>
</evidence>
<keyword evidence="3" id="KW-1003">Cell membrane</keyword>
<keyword evidence="5" id="KW-0653">Protein transport</keyword>
<evidence type="ECO:0000256" key="8">
    <source>
        <dbReference type="ARBA" id="ARBA00023186"/>
    </source>
</evidence>
<protein>
    <recommendedName>
        <fullName evidence="11">Membrane insertase YidC/Oxa/ALB C-terminal domain-containing protein</fullName>
    </recommendedName>
</protein>
<dbReference type="InterPro" id="IPR028055">
    <property type="entry name" value="YidC/Oxa/ALB_C"/>
</dbReference>
<feature type="transmembrane region" description="Helical" evidence="10">
    <location>
        <begin position="98"/>
        <end position="119"/>
    </location>
</feature>
<evidence type="ECO:0000256" key="6">
    <source>
        <dbReference type="ARBA" id="ARBA00022989"/>
    </source>
</evidence>
<comment type="subcellular location">
    <subcellularLocation>
        <location evidence="1">Cell membrane</location>
        <topology evidence="1">Multi-pass membrane protein</topology>
    </subcellularLocation>
    <subcellularLocation>
        <location evidence="9">Membrane</location>
        <topology evidence="9">Multi-pass membrane protein</topology>
    </subcellularLocation>
</comment>
<evidence type="ECO:0000256" key="2">
    <source>
        <dbReference type="ARBA" id="ARBA00022448"/>
    </source>
</evidence>
<feature type="transmembrane region" description="Helical" evidence="10">
    <location>
        <begin position="190"/>
        <end position="214"/>
    </location>
</feature>
<dbReference type="GO" id="GO:0015031">
    <property type="term" value="P:protein transport"/>
    <property type="evidence" value="ECO:0007669"/>
    <property type="project" value="UniProtKB-KW"/>
</dbReference>
<evidence type="ECO:0000256" key="5">
    <source>
        <dbReference type="ARBA" id="ARBA00022927"/>
    </source>
</evidence>
<keyword evidence="2" id="KW-0813">Transport</keyword>
<dbReference type="GO" id="GO:0005886">
    <property type="term" value="C:plasma membrane"/>
    <property type="evidence" value="ECO:0007669"/>
    <property type="project" value="UniProtKB-SubCell"/>
</dbReference>
<reference evidence="12 13" key="1">
    <citation type="journal article" date="2016" name="Nat. Commun.">
        <title>Thousands of microbial genomes shed light on interconnected biogeochemical processes in an aquifer system.</title>
        <authorList>
            <person name="Anantharaman K."/>
            <person name="Brown C.T."/>
            <person name="Hug L.A."/>
            <person name="Sharon I."/>
            <person name="Castelle C.J."/>
            <person name="Probst A.J."/>
            <person name="Thomas B.C."/>
            <person name="Singh A."/>
            <person name="Wilkins M.J."/>
            <person name="Karaoz U."/>
            <person name="Brodie E.L."/>
            <person name="Williams K.H."/>
            <person name="Hubbard S.S."/>
            <person name="Banfield J.F."/>
        </authorList>
    </citation>
    <scope>NUCLEOTIDE SEQUENCE [LARGE SCALE GENOMIC DNA]</scope>
</reference>
<dbReference type="InterPro" id="IPR047196">
    <property type="entry name" value="YidC_ALB_C"/>
</dbReference>
<dbReference type="InterPro" id="IPR001708">
    <property type="entry name" value="YidC/ALB3/OXA1/COX18"/>
</dbReference>
<feature type="transmembrane region" description="Helical" evidence="10">
    <location>
        <begin position="139"/>
        <end position="161"/>
    </location>
</feature>